<comment type="caution">
    <text evidence="1">The sequence shown here is derived from an EMBL/GenBank/DDBJ whole genome shotgun (WGS) entry which is preliminary data.</text>
</comment>
<dbReference type="NCBIfam" id="TIGR03624">
    <property type="entry name" value="putative hydrolase"/>
    <property type="match status" value="1"/>
</dbReference>
<reference evidence="1" key="1">
    <citation type="submission" date="2017-10" db="EMBL/GenBank/DDBJ databases">
        <title>Kefir isolates.</title>
        <authorList>
            <person name="Kim Y."/>
            <person name="Blasche S."/>
        </authorList>
    </citation>
    <scope>NUCLEOTIDE SEQUENCE [LARGE SCALE GENOMIC DNA]</scope>
    <source>
        <strain evidence="1">OG2-2</strain>
    </source>
</reference>
<dbReference type="InterPro" id="IPR022454">
    <property type="entry name" value="CHP03883_F420-assoc"/>
</dbReference>
<protein>
    <submittedName>
        <fullName evidence="1">Hydrolase</fullName>
    </submittedName>
</protein>
<proteinExistence type="predicted"/>
<sequence>MSENNTQNLLNVERIAKIVGSLAPAGPRMKPQEMAGVVASLRKAAEESVDHVHRITGLDAAQDLRDSEVLVVDRSTWAKANAQAFSIMLVPFVKPAFEKIQQKKPHADLDKLKEGLAFEVGAVLSFLSTKVLGQYEPYAALAGYGQPGGRLMLLAPNVVSVERELNVEPEDFRLWVCLHEQTHRVQFAAAPWLRDYFLAKITELGDSAASTFDLKDAFRAAAQARAEEPGQGRAHPVKEATAKARKIASELTAIMSLLEGHANVVMDAVDAQIVPTVKTIRRRFNRRSSTQKFLTKLIYRLLGMNKKMAQYRDGQKFVQHIVDAVGMERFNVVWERPENLPTEREIHNPDAWIKRVLDEDAKVAVAGNRDEENTA</sequence>
<dbReference type="InterPro" id="IPR018766">
    <property type="entry name" value="Zinicin_2"/>
</dbReference>
<dbReference type="EMBL" id="PDEV01000004">
    <property type="protein sequence ID" value="PEN15809.1"/>
    <property type="molecule type" value="Genomic_DNA"/>
</dbReference>
<dbReference type="Proteomes" id="UP000219947">
    <property type="component" value="Unassembled WGS sequence"/>
</dbReference>
<dbReference type="SUPFAM" id="SSF55486">
    <property type="entry name" value="Metalloproteases ('zincins'), catalytic domain"/>
    <property type="match status" value="1"/>
</dbReference>
<dbReference type="PANTHER" id="PTHR39420:SF1">
    <property type="entry name" value="HYDROLASE"/>
    <property type="match status" value="1"/>
</dbReference>
<dbReference type="GO" id="GO:0016787">
    <property type="term" value="F:hydrolase activity"/>
    <property type="evidence" value="ECO:0007669"/>
    <property type="project" value="UniProtKB-KW"/>
</dbReference>
<name>A0A2A8D4F0_9MICC</name>
<accession>A0A2A8D4F0</accession>
<dbReference type="AlphaFoldDB" id="A0A2A8D4F0"/>
<dbReference type="RefSeq" id="WP_098043045.1">
    <property type="nucleotide sequence ID" value="NZ_CAUREM010000056.1"/>
</dbReference>
<evidence type="ECO:0000313" key="1">
    <source>
        <dbReference type="EMBL" id="PEN15809.1"/>
    </source>
</evidence>
<dbReference type="PANTHER" id="PTHR39420">
    <property type="match status" value="1"/>
</dbReference>
<keyword evidence="1" id="KW-0378">Hydrolase</keyword>
<dbReference type="Pfam" id="PF10103">
    <property type="entry name" value="Zincin_2"/>
    <property type="match status" value="1"/>
</dbReference>
<dbReference type="NCBIfam" id="TIGR03883">
    <property type="entry name" value="DUF2342_F420"/>
    <property type="match status" value="1"/>
</dbReference>
<organism evidence="1 2">
    <name type="scientific">Rothia dentocariosa</name>
    <dbReference type="NCBI Taxonomy" id="2047"/>
    <lineage>
        <taxon>Bacteria</taxon>
        <taxon>Bacillati</taxon>
        <taxon>Actinomycetota</taxon>
        <taxon>Actinomycetes</taxon>
        <taxon>Micrococcales</taxon>
        <taxon>Micrococcaceae</taxon>
        <taxon>Rothia</taxon>
    </lineage>
</organism>
<dbReference type="Gene3D" id="1.20.150.30">
    <property type="entry name" value="Zincin-like metallopeptidase, N-terminal domain"/>
    <property type="match status" value="1"/>
</dbReference>
<gene>
    <name evidence="1" type="ORF">CRM92_09430</name>
</gene>
<dbReference type="InterPro" id="IPR042271">
    <property type="entry name" value="Zinicin_2_N"/>
</dbReference>
<evidence type="ECO:0000313" key="2">
    <source>
        <dbReference type="Proteomes" id="UP000219947"/>
    </source>
</evidence>
<keyword evidence="2" id="KW-1185">Reference proteome</keyword>